<organism evidence="1 2">
    <name type="scientific">Phlebia brevispora</name>
    <dbReference type="NCBI Taxonomy" id="194682"/>
    <lineage>
        <taxon>Eukaryota</taxon>
        <taxon>Fungi</taxon>
        <taxon>Dikarya</taxon>
        <taxon>Basidiomycota</taxon>
        <taxon>Agaricomycotina</taxon>
        <taxon>Agaricomycetes</taxon>
        <taxon>Polyporales</taxon>
        <taxon>Meruliaceae</taxon>
        <taxon>Phlebia</taxon>
    </lineage>
</organism>
<name>A0ACC1T5E9_9APHY</name>
<protein>
    <submittedName>
        <fullName evidence="1">Uncharacterized protein</fullName>
    </submittedName>
</protein>
<proteinExistence type="predicted"/>
<dbReference type="EMBL" id="JANHOG010000515">
    <property type="protein sequence ID" value="KAJ3553646.1"/>
    <property type="molecule type" value="Genomic_DNA"/>
</dbReference>
<evidence type="ECO:0000313" key="2">
    <source>
        <dbReference type="Proteomes" id="UP001148662"/>
    </source>
</evidence>
<comment type="caution">
    <text evidence="1">The sequence shown here is derived from an EMBL/GenBank/DDBJ whole genome shotgun (WGS) entry which is preliminary data.</text>
</comment>
<keyword evidence="2" id="KW-1185">Reference proteome</keyword>
<reference evidence="1" key="1">
    <citation type="submission" date="2022-07" db="EMBL/GenBank/DDBJ databases">
        <title>Genome Sequence of Phlebia brevispora.</title>
        <authorList>
            <person name="Buettner E."/>
        </authorList>
    </citation>
    <scope>NUCLEOTIDE SEQUENCE</scope>
    <source>
        <strain evidence="1">MPL23</strain>
    </source>
</reference>
<sequence>MEMSASSQIDSPENPFSDYAEVQDTNAGKAQSSPVEEAEAGQKLVPRPDDVTSFESAAEPDIKTHGEWSKGTEAVGRSQDYDEKQRRHREQQVSHGHSDQRHRLVINVNRRREECGQVFQGSVRTQLYKGERFDHAKADFISPGRRLSPCSPETKQGNPWIVSYFSGLPRLFGTIENSTKPPIILLHGGPGLVHNYLVPFSDLTVNASVPVILYDQLGNGESTHLRQKPPTFWTIDLFIDELENLIRHFGIQDAFDIAGHSWGWDPWRRWMQSTMQLLQGFPEDVQEGMKVGMKEPERYYAALKRFHAVHGCTLRPVPLEHTYTLDMVFSKDGDPTVASSPILANWSIEDRLHLIRVPTFVINGRADIAQDFVVEMFFQNIQKVKWVTFEKSSHTPHWEERERYMKLVADFLNS</sequence>
<accession>A0ACC1T5E9</accession>
<evidence type="ECO:0000313" key="1">
    <source>
        <dbReference type="EMBL" id="KAJ3553646.1"/>
    </source>
</evidence>
<dbReference type="Proteomes" id="UP001148662">
    <property type="component" value="Unassembled WGS sequence"/>
</dbReference>
<gene>
    <name evidence="1" type="ORF">NM688_g3496</name>
</gene>